<dbReference type="AlphaFoldDB" id="A0A1W1CQM2"/>
<evidence type="ECO:0008006" key="2">
    <source>
        <dbReference type="Google" id="ProtNLM"/>
    </source>
</evidence>
<proteinExistence type="predicted"/>
<accession>A0A1W1CQM2</accession>
<sequence length="103" mass="11941">MQKLIDETEAKAYVFLKEFGFEEDEIVPIVAKGKRDLETTLKNLEQMLSRPEAYSHDQADSILHALKGLLAQMGNKEKAEETEALREHPDRQKMLAWLERSRL</sequence>
<dbReference type="SUPFAM" id="SSF47226">
    <property type="entry name" value="Histidine-containing phosphotransfer domain, HPT domain"/>
    <property type="match status" value="1"/>
</dbReference>
<name>A0A1W1CQM2_9ZZZZ</name>
<evidence type="ECO:0000313" key="1">
    <source>
        <dbReference type="EMBL" id="SFV68023.1"/>
    </source>
</evidence>
<dbReference type="EMBL" id="FPHL01000049">
    <property type="protein sequence ID" value="SFV68023.1"/>
    <property type="molecule type" value="Genomic_DNA"/>
</dbReference>
<dbReference type="InterPro" id="IPR036641">
    <property type="entry name" value="HPT_dom_sf"/>
</dbReference>
<organism evidence="1">
    <name type="scientific">hydrothermal vent metagenome</name>
    <dbReference type="NCBI Taxonomy" id="652676"/>
    <lineage>
        <taxon>unclassified sequences</taxon>
        <taxon>metagenomes</taxon>
        <taxon>ecological metagenomes</taxon>
    </lineage>
</organism>
<gene>
    <name evidence="1" type="ORF">MNB_SV-10-1564</name>
</gene>
<reference evidence="1" key="1">
    <citation type="submission" date="2016-10" db="EMBL/GenBank/DDBJ databases">
        <authorList>
            <person name="de Groot N.N."/>
        </authorList>
    </citation>
    <scope>NUCLEOTIDE SEQUENCE</scope>
</reference>
<protein>
    <recommendedName>
        <fullName evidence="2">HPt domain-containing protein</fullName>
    </recommendedName>
</protein>
<dbReference type="GO" id="GO:0000160">
    <property type="term" value="P:phosphorelay signal transduction system"/>
    <property type="evidence" value="ECO:0007669"/>
    <property type="project" value="InterPro"/>
</dbReference>